<dbReference type="InterPro" id="IPR013921">
    <property type="entry name" value="Mediator_Med20"/>
</dbReference>
<evidence type="ECO:0000313" key="5">
    <source>
        <dbReference type="EMBL" id="EXJ89511.1"/>
    </source>
</evidence>
<organism evidence="5 6">
    <name type="scientific">Capronia epimyces CBS 606.96</name>
    <dbReference type="NCBI Taxonomy" id="1182542"/>
    <lineage>
        <taxon>Eukaryota</taxon>
        <taxon>Fungi</taxon>
        <taxon>Dikarya</taxon>
        <taxon>Ascomycota</taxon>
        <taxon>Pezizomycotina</taxon>
        <taxon>Eurotiomycetes</taxon>
        <taxon>Chaetothyriomycetidae</taxon>
        <taxon>Chaetothyriales</taxon>
        <taxon>Herpotrichiellaceae</taxon>
        <taxon>Capronia</taxon>
    </lineage>
</organism>
<keyword evidence="4" id="KW-0805">Transcription regulation</keyword>
<protein>
    <recommendedName>
        <fullName evidence="4">Mediator of RNA polymerase II transcription subunit 20</fullName>
    </recommendedName>
    <alternativeName>
        <fullName evidence="4">Mediator complex subunit 20</fullName>
    </alternativeName>
</protein>
<keyword evidence="6" id="KW-1185">Reference proteome</keyword>
<evidence type="ECO:0000256" key="1">
    <source>
        <dbReference type="ARBA" id="ARBA00004123"/>
    </source>
</evidence>
<gene>
    <name evidence="4" type="primary">MED20</name>
    <name evidence="5" type="ORF">A1O3_02578</name>
</gene>
<dbReference type="Proteomes" id="UP000019478">
    <property type="component" value="Unassembled WGS sequence"/>
</dbReference>
<dbReference type="GeneID" id="19166708"/>
<dbReference type="GO" id="GO:0003712">
    <property type="term" value="F:transcription coregulator activity"/>
    <property type="evidence" value="ECO:0007669"/>
    <property type="project" value="InterPro"/>
</dbReference>
<evidence type="ECO:0000256" key="2">
    <source>
        <dbReference type="ARBA" id="ARBA00010743"/>
    </source>
</evidence>
<comment type="caution">
    <text evidence="5">The sequence shown here is derived from an EMBL/GenBank/DDBJ whole genome shotgun (WGS) entry which is preliminary data.</text>
</comment>
<accession>W9YJU3</accession>
<name>W9YJU3_9EURO</name>
<keyword evidence="4" id="KW-0010">Activator</keyword>
<evidence type="ECO:0000313" key="6">
    <source>
        <dbReference type="Proteomes" id="UP000019478"/>
    </source>
</evidence>
<comment type="subcellular location">
    <subcellularLocation>
        <location evidence="1 4">Nucleus</location>
    </subcellularLocation>
</comment>
<sequence>MPSTGLFFLPIAPNQASPSATLVAHISRSFPAQALPTFHLDHRLFVDTPSLLPNSDASLRRFTSILTLSHTPGTTYVGTTSPKDRATATEQPVASTLVTIPSTHADPFTQLIGTKIQPHWAHRQSLVVDNGTALALQPQEWAVRIGDVKIPTGRSGQQTTSNLRGMLVEVSLNNASAQHERLDSTTEEETELEAISKDEETLIRAFLDSLIDGTGVQMTNSRALFRNTRIPSEDNDTNGVVDWGLAKLYMDMLRTPR</sequence>
<comment type="similarity">
    <text evidence="2 4">Belongs to the Mediator complex subunit 20 family.</text>
</comment>
<dbReference type="AlphaFoldDB" id="W9YJU3"/>
<proteinExistence type="inferred from homology"/>
<dbReference type="RefSeq" id="XP_007730908.1">
    <property type="nucleotide sequence ID" value="XM_007732718.1"/>
</dbReference>
<dbReference type="HOGENOM" id="CLU_1065604_0_0_1"/>
<keyword evidence="3 4" id="KW-0539">Nucleus</keyword>
<dbReference type="Pfam" id="PF08612">
    <property type="entry name" value="Med20"/>
    <property type="match status" value="1"/>
</dbReference>
<evidence type="ECO:0000256" key="3">
    <source>
        <dbReference type="ARBA" id="ARBA00023242"/>
    </source>
</evidence>
<dbReference type="GO" id="GO:0006357">
    <property type="term" value="P:regulation of transcription by RNA polymerase II"/>
    <property type="evidence" value="ECO:0007669"/>
    <property type="project" value="InterPro"/>
</dbReference>
<dbReference type="OrthoDB" id="1854899at2759"/>
<evidence type="ECO:0000256" key="4">
    <source>
        <dbReference type="RuleBase" id="RU364152"/>
    </source>
</evidence>
<comment type="function">
    <text evidence="4">Component of the Mediator complex, a coactivator involved in the regulated transcription of nearly all RNA polymerase II-dependent genes. Mediator functions as a bridge to convey information from gene-specific regulatory proteins to the basal RNA polymerase II transcription machinery. Mediator is recruited to promoters by direct interactions with regulatory proteins and serves as a scaffold for the assembly of a functional preinitiation complex with RNA polymerase II and the general transcription factors.</text>
</comment>
<dbReference type="GO" id="GO:0016592">
    <property type="term" value="C:mediator complex"/>
    <property type="evidence" value="ECO:0007669"/>
    <property type="project" value="InterPro"/>
</dbReference>
<dbReference type="EMBL" id="AMGY01000002">
    <property type="protein sequence ID" value="EXJ89511.1"/>
    <property type="molecule type" value="Genomic_DNA"/>
</dbReference>
<dbReference type="STRING" id="1182542.W9YJU3"/>
<reference evidence="5 6" key="1">
    <citation type="submission" date="2013-03" db="EMBL/GenBank/DDBJ databases">
        <title>The Genome Sequence of Capronia epimyces CBS 606.96.</title>
        <authorList>
            <consortium name="The Broad Institute Genomics Platform"/>
            <person name="Cuomo C."/>
            <person name="de Hoog S."/>
            <person name="Gorbushina A."/>
            <person name="Walker B."/>
            <person name="Young S.K."/>
            <person name="Zeng Q."/>
            <person name="Gargeya S."/>
            <person name="Fitzgerald M."/>
            <person name="Haas B."/>
            <person name="Abouelleil A."/>
            <person name="Allen A.W."/>
            <person name="Alvarado L."/>
            <person name="Arachchi H.M."/>
            <person name="Berlin A.M."/>
            <person name="Chapman S.B."/>
            <person name="Gainer-Dewar J."/>
            <person name="Goldberg J."/>
            <person name="Griggs A."/>
            <person name="Gujja S."/>
            <person name="Hansen M."/>
            <person name="Howarth C."/>
            <person name="Imamovic A."/>
            <person name="Ireland A."/>
            <person name="Larimer J."/>
            <person name="McCowan C."/>
            <person name="Murphy C."/>
            <person name="Pearson M."/>
            <person name="Poon T.W."/>
            <person name="Priest M."/>
            <person name="Roberts A."/>
            <person name="Saif S."/>
            <person name="Shea T."/>
            <person name="Sisk P."/>
            <person name="Sykes S."/>
            <person name="Wortman J."/>
            <person name="Nusbaum C."/>
            <person name="Birren B."/>
        </authorList>
    </citation>
    <scope>NUCLEOTIDE SEQUENCE [LARGE SCALE GENOMIC DNA]</scope>
    <source>
        <strain evidence="5 6">CBS 606.96</strain>
    </source>
</reference>
<keyword evidence="4" id="KW-0804">Transcription</keyword>
<comment type="subunit">
    <text evidence="4">Component of the Mediator complex.</text>
</comment>